<dbReference type="RefSeq" id="WP_075399505.1">
    <property type="nucleotide sequence ID" value="NZ_MSDU01000048.1"/>
</dbReference>
<comment type="caution">
    <text evidence="2">The sequence shown here is derived from an EMBL/GenBank/DDBJ whole genome shotgun (WGS) entry which is preliminary data.</text>
</comment>
<dbReference type="STRING" id="1714264.BTO30_14915"/>
<dbReference type="Proteomes" id="UP000185568">
    <property type="component" value="Unassembled WGS sequence"/>
</dbReference>
<reference evidence="2 3" key="1">
    <citation type="submission" date="2016-12" db="EMBL/GenBank/DDBJ databases">
        <title>Domibacillus antri genome sequencing.</title>
        <authorList>
            <person name="Verma A."/>
            <person name="Krishnamurthi S."/>
        </authorList>
    </citation>
    <scope>NUCLEOTIDE SEQUENCE [LARGE SCALE GENOMIC DNA]</scope>
    <source>
        <strain evidence="2 3">XD80</strain>
    </source>
</reference>
<proteinExistence type="predicted"/>
<keyword evidence="3" id="KW-1185">Reference proteome</keyword>
<organism evidence="2 3">
    <name type="scientific">Domibacillus antri</name>
    <dbReference type="NCBI Taxonomy" id="1714264"/>
    <lineage>
        <taxon>Bacteria</taxon>
        <taxon>Bacillati</taxon>
        <taxon>Bacillota</taxon>
        <taxon>Bacilli</taxon>
        <taxon>Bacillales</taxon>
        <taxon>Bacillaceae</taxon>
        <taxon>Domibacillus</taxon>
    </lineage>
</organism>
<dbReference type="AlphaFoldDB" id="A0A1Q8Q241"/>
<accession>A0A1Q8Q241</accession>
<dbReference type="EMBL" id="MSDU01000048">
    <property type="protein sequence ID" value="OLN21409.1"/>
    <property type="molecule type" value="Genomic_DNA"/>
</dbReference>
<name>A0A1Q8Q241_9BACI</name>
<sequence length="485" mass="54164">MNLKEKLARQKAILDKAKAEQRDLSAEEQREFDQLQTAIEAMRDAEPDQQQQKSGPINVEDIQRQAMEVERQRTLDIGNLCRSFGYDADEYIKSGKTIDEVRALILEKQIQEKAPSSVGVIRDEGDKFRDAARDGLALRVGLDVEKPVGGANDFRNMSLRELAIESLRLEGVANASRLSNDDILRQYMTPTSLFTGIMDQTARTVFEKAYTDAQTTYQIWTKRGTLRDFRPTKTYTVGTAGELLQVPENGELKHDMVNAEEGPQRQLLTFGRQFSMSRQAFINDDVDFISTMPALYAQSARLGINRLVYQLLAKNPAIWDGKQLFHAEHGNISGVASAPNVESVSDMRIKMRNQKAVGGDVKMNIPARFMIVPTALETVAGQFIGSTVDPAQTNPNIKNPFFNSFTIVSDAELDDATANGGKEWYLTSDQLRSPIQVDFLNGVDMPTIVMKQPPAGQLGYMWDIYIDYGVTIVDYKTAVKNNGAV</sequence>
<gene>
    <name evidence="2" type="ORF">BTO30_14915</name>
</gene>
<keyword evidence="1" id="KW-0175">Coiled coil</keyword>
<dbReference type="Pfam" id="PF25209">
    <property type="entry name" value="Phage_capsid_4"/>
    <property type="match status" value="1"/>
</dbReference>
<evidence type="ECO:0008006" key="4">
    <source>
        <dbReference type="Google" id="ProtNLM"/>
    </source>
</evidence>
<evidence type="ECO:0000313" key="3">
    <source>
        <dbReference type="Proteomes" id="UP000185568"/>
    </source>
</evidence>
<evidence type="ECO:0000313" key="2">
    <source>
        <dbReference type="EMBL" id="OLN21409.1"/>
    </source>
</evidence>
<evidence type="ECO:0000256" key="1">
    <source>
        <dbReference type="SAM" id="Coils"/>
    </source>
</evidence>
<protein>
    <recommendedName>
        <fullName evidence="4">Bacteriophage Mu GpT domain-containing protein</fullName>
    </recommendedName>
</protein>
<feature type="coiled-coil region" evidence="1">
    <location>
        <begin position="7"/>
        <end position="45"/>
    </location>
</feature>